<name>A0A1T5L2J5_9FIRM</name>
<evidence type="ECO:0000256" key="8">
    <source>
        <dbReference type="ARBA" id="ARBA00023010"/>
    </source>
</evidence>
<dbReference type="Pfam" id="PF02699">
    <property type="entry name" value="YajC"/>
    <property type="match status" value="1"/>
</dbReference>
<keyword evidence="4" id="KW-1003">Cell membrane</keyword>
<keyword evidence="5 10" id="KW-0812">Transmembrane</keyword>
<dbReference type="Proteomes" id="UP000190285">
    <property type="component" value="Unassembled WGS sequence"/>
</dbReference>
<keyword evidence="6" id="KW-0653">Protein transport</keyword>
<evidence type="ECO:0000256" key="1">
    <source>
        <dbReference type="ARBA" id="ARBA00004162"/>
    </source>
</evidence>
<dbReference type="AlphaFoldDB" id="A0A1T5L2J5"/>
<evidence type="ECO:0000256" key="4">
    <source>
        <dbReference type="ARBA" id="ARBA00022475"/>
    </source>
</evidence>
<dbReference type="OrthoDB" id="9800132at2"/>
<keyword evidence="7 10" id="KW-1133">Transmembrane helix</keyword>
<dbReference type="GO" id="GO:0015031">
    <property type="term" value="P:protein transport"/>
    <property type="evidence" value="ECO:0007669"/>
    <property type="project" value="UniProtKB-KW"/>
</dbReference>
<dbReference type="NCBIfam" id="TIGR00739">
    <property type="entry name" value="yajC"/>
    <property type="match status" value="1"/>
</dbReference>
<feature type="transmembrane region" description="Helical" evidence="10">
    <location>
        <begin position="12"/>
        <end position="31"/>
    </location>
</feature>
<evidence type="ECO:0000256" key="2">
    <source>
        <dbReference type="ARBA" id="ARBA00006742"/>
    </source>
</evidence>
<keyword evidence="12" id="KW-1185">Reference proteome</keyword>
<dbReference type="STRING" id="36842.SAMN02194393_02388"/>
<dbReference type="SMART" id="SM01323">
    <property type="entry name" value="YajC"/>
    <property type="match status" value="1"/>
</dbReference>
<dbReference type="InterPro" id="IPR003849">
    <property type="entry name" value="Preprotein_translocase_YajC"/>
</dbReference>
<dbReference type="EMBL" id="FUZT01000005">
    <property type="protein sequence ID" value="SKC70174.1"/>
    <property type="molecule type" value="Genomic_DNA"/>
</dbReference>
<comment type="subcellular location">
    <subcellularLocation>
        <location evidence="1">Cell membrane</location>
        <topology evidence="1">Single-pass membrane protein</topology>
    </subcellularLocation>
</comment>
<evidence type="ECO:0000313" key="12">
    <source>
        <dbReference type="Proteomes" id="UP000190285"/>
    </source>
</evidence>
<keyword evidence="3" id="KW-0813">Transport</keyword>
<evidence type="ECO:0000256" key="7">
    <source>
        <dbReference type="ARBA" id="ARBA00022989"/>
    </source>
</evidence>
<evidence type="ECO:0000256" key="3">
    <source>
        <dbReference type="ARBA" id="ARBA00022448"/>
    </source>
</evidence>
<evidence type="ECO:0000256" key="6">
    <source>
        <dbReference type="ARBA" id="ARBA00022927"/>
    </source>
</evidence>
<protein>
    <submittedName>
        <fullName evidence="11">Protein translocase subunit yajC</fullName>
    </submittedName>
</protein>
<organism evidence="11 12">
    <name type="scientific">Maledivibacter halophilus</name>
    <dbReference type="NCBI Taxonomy" id="36842"/>
    <lineage>
        <taxon>Bacteria</taxon>
        <taxon>Bacillati</taxon>
        <taxon>Bacillota</taxon>
        <taxon>Clostridia</taxon>
        <taxon>Peptostreptococcales</taxon>
        <taxon>Caminicellaceae</taxon>
        <taxon>Maledivibacter</taxon>
    </lineage>
</organism>
<reference evidence="11 12" key="1">
    <citation type="submission" date="2017-02" db="EMBL/GenBank/DDBJ databases">
        <authorList>
            <person name="Peterson S.W."/>
        </authorList>
    </citation>
    <scope>NUCLEOTIDE SEQUENCE [LARGE SCALE GENOMIC DNA]</scope>
    <source>
        <strain evidence="11 12">M1</strain>
    </source>
</reference>
<comment type="similarity">
    <text evidence="2">Belongs to the YajC family.</text>
</comment>
<proteinExistence type="inferred from homology"/>
<accession>A0A1T5L2J5</accession>
<keyword evidence="8" id="KW-0811">Translocation</keyword>
<dbReference type="PANTHER" id="PTHR33909:SF1">
    <property type="entry name" value="SEC TRANSLOCON ACCESSORY COMPLEX SUBUNIT YAJC"/>
    <property type="match status" value="1"/>
</dbReference>
<dbReference type="GO" id="GO:0005886">
    <property type="term" value="C:plasma membrane"/>
    <property type="evidence" value="ECO:0007669"/>
    <property type="project" value="UniProtKB-SubCell"/>
</dbReference>
<dbReference type="PRINTS" id="PR01853">
    <property type="entry name" value="YAJCTRNLCASE"/>
</dbReference>
<sequence>MVNKLKGGVIVQQYSGLIMMLVFFGIFYFLLIRPQQKKNKQIQRMRSELKVGDNIITIGGVHGKVLSIKDELVTIEVGADKVKLQISKWAVGSVKDKSNQ</sequence>
<evidence type="ECO:0000256" key="5">
    <source>
        <dbReference type="ARBA" id="ARBA00022692"/>
    </source>
</evidence>
<dbReference type="PANTHER" id="PTHR33909">
    <property type="entry name" value="SEC TRANSLOCON ACCESSORY COMPLEX SUBUNIT YAJC"/>
    <property type="match status" value="1"/>
</dbReference>
<gene>
    <name evidence="11" type="ORF">SAMN02194393_02388</name>
</gene>
<keyword evidence="9 10" id="KW-0472">Membrane</keyword>
<evidence type="ECO:0000256" key="9">
    <source>
        <dbReference type="ARBA" id="ARBA00023136"/>
    </source>
</evidence>
<evidence type="ECO:0000313" key="11">
    <source>
        <dbReference type="EMBL" id="SKC70174.1"/>
    </source>
</evidence>
<evidence type="ECO:0000256" key="10">
    <source>
        <dbReference type="SAM" id="Phobius"/>
    </source>
</evidence>